<name>A0A1B1AIQ1_9PROT</name>
<evidence type="ECO:0000313" key="1">
    <source>
        <dbReference type="EMBL" id="ANP46433.1"/>
    </source>
</evidence>
<protein>
    <recommendedName>
        <fullName evidence="3">DNA repair protein MmcB-related protein</fullName>
    </recommendedName>
</protein>
<dbReference type="KEGG" id="cbot:ATE48_11150"/>
<sequence>MDEGLPASRPDVTAALARGVTRMLVERGLAPILEVPLANGRRADVMALTPQGEIWIVETKSCLEDYACDSKWPDYVEYCDRFFFGVTESFPREIIPEECGLVVADGFGGAILRDAPVRQLVAARRKAVTLLFARLAALRAAEF</sequence>
<dbReference type="AlphaFoldDB" id="A0A1B1AIQ1"/>
<dbReference type="RefSeq" id="WP_066771504.1">
    <property type="nucleotide sequence ID" value="NZ_CP013244.1"/>
</dbReference>
<accession>A0A1B1AIQ1</accession>
<dbReference type="InParanoid" id="A0A1B1AIQ1"/>
<dbReference type="InterPro" id="IPR009394">
    <property type="entry name" value="MmcB-like"/>
</dbReference>
<gene>
    <name evidence="1" type="ORF">ATE48_11150</name>
</gene>
<dbReference type="EMBL" id="CP013244">
    <property type="protein sequence ID" value="ANP46433.1"/>
    <property type="molecule type" value="Genomic_DNA"/>
</dbReference>
<dbReference type="Proteomes" id="UP000092498">
    <property type="component" value="Chromosome"/>
</dbReference>
<evidence type="ECO:0008006" key="3">
    <source>
        <dbReference type="Google" id="ProtNLM"/>
    </source>
</evidence>
<reference evidence="1 2" key="1">
    <citation type="submission" date="2015-11" db="EMBL/GenBank/DDBJ databases">
        <title>Whole-Genome Sequence of Candidatus Oderbacter manganicum from the National Park Lower Oder Valley, Germany.</title>
        <authorList>
            <person name="Braun B."/>
            <person name="Liere K."/>
            <person name="Szewzyk U."/>
        </authorList>
    </citation>
    <scope>NUCLEOTIDE SEQUENCE [LARGE SCALE GENOMIC DNA]</scope>
    <source>
        <strain evidence="1 2">OTSz_A_272</strain>
    </source>
</reference>
<dbReference type="OrthoDB" id="5194526at2"/>
<organism evidence="1 2">
    <name type="scientific">Candidatus Viadribacter manganicus</name>
    <dbReference type="NCBI Taxonomy" id="1759059"/>
    <lineage>
        <taxon>Bacteria</taxon>
        <taxon>Pseudomonadati</taxon>
        <taxon>Pseudomonadota</taxon>
        <taxon>Alphaproteobacteria</taxon>
        <taxon>Hyphomonadales</taxon>
        <taxon>Hyphomonadaceae</taxon>
        <taxon>Candidatus Viadribacter</taxon>
    </lineage>
</organism>
<evidence type="ECO:0000313" key="2">
    <source>
        <dbReference type="Proteomes" id="UP000092498"/>
    </source>
</evidence>
<keyword evidence="2" id="KW-1185">Reference proteome</keyword>
<dbReference type="STRING" id="1759059.ATE48_11150"/>
<dbReference type="Pfam" id="PF06319">
    <property type="entry name" value="MmcB-like"/>
    <property type="match status" value="1"/>
</dbReference>
<proteinExistence type="predicted"/>
<dbReference type="PIRSF" id="PIRSF031796">
    <property type="entry name" value="UPC031796"/>
    <property type="match status" value="1"/>
</dbReference>